<feature type="region of interest" description="Disordered" evidence="8">
    <location>
        <begin position="142"/>
        <end position="203"/>
    </location>
</feature>
<evidence type="ECO:0000256" key="8">
    <source>
        <dbReference type="SAM" id="MobiDB-lite"/>
    </source>
</evidence>
<dbReference type="Pfam" id="PF07571">
    <property type="entry name" value="TAF6_C"/>
    <property type="match status" value="1"/>
</dbReference>
<keyword evidence="4" id="KW-0804">Transcription</keyword>
<comment type="subcellular location">
    <subcellularLocation>
        <location evidence="1">Nucleus</location>
    </subcellularLocation>
</comment>
<evidence type="ECO:0000256" key="1">
    <source>
        <dbReference type="ARBA" id="ARBA00004123"/>
    </source>
</evidence>
<evidence type="ECO:0000256" key="5">
    <source>
        <dbReference type="ARBA" id="ARBA00023242"/>
    </source>
</evidence>
<dbReference type="Ensembl" id="ENSOTST00005013773.2">
    <property type="protein sequence ID" value="ENSOTSP00005012566.2"/>
    <property type="gene ID" value="ENSOTSG00005006469.2"/>
</dbReference>
<keyword evidence="5" id="KW-0539">Nucleus</keyword>
<dbReference type="Pfam" id="PF02969">
    <property type="entry name" value="TAF"/>
    <property type="match status" value="1"/>
</dbReference>
<dbReference type="GO" id="GO:0016251">
    <property type="term" value="F:RNA polymerase II general transcription initiation factor activity"/>
    <property type="evidence" value="ECO:0007669"/>
    <property type="project" value="InterPro"/>
</dbReference>
<dbReference type="InterPro" id="IPR037796">
    <property type="entry name" value="TAF6"/>
</dbReference>
<dbReference type="PANTHER" id="PTHR10221:SF9">
    <property type="entry name" value="TRANSCRIPTION INITIATION FACTOR TFIID SUBUNIT 6"/>
    <property type="match status" value="1"/>
</dbReference>
<evidence type="ECO:0000259" key="9">
    <source>
        <dbReference type="SMART" id="SM00803"/>
    </source>
</evidence>
<feature type="domain" description="TATA box binding protein associated factor (TAF) histone-like fold" evidence="9">
    <location>
        <begin position="12"/>
        <end position="78"/>
    </location>
</feature>
<keyword evidence="11" id="KW-1185">Reference proteome</keyword>
<protein>
    <recommendedName>
        <fullName evidence="6">Transcription initiation factor TFIID subunit 6</fullName>
    </recommendedName>
    <alternativeName>
        <fullName evidence="7">Transcription initiation factor TFIID 70 kDa subunit</fullName>
    </alternativeName>
</protein>
<dbReference type="CDD" id="cd22931">
    <property type="entry name" value="HFD_TAF6"/>
    <property type="match status" value="1"/>
</dbReference>
<reference evidence="10" key="1">
    <citation type="submission" date="2025-08" db="UniProtKB">
        <authorList>
            <consortium name="Ensembl"/>
        </authorList>
    </citation>
    <scope>IDENTIFICATION</scope>
</reference>
<comment type="similarity">
    <text evidence="2">Belongs to the TAF6 family.</text>
</comment>
<evidence type="ECO:0000256" key="6">
    <source>
        <dbReference type="ARBA" id="ARBA00040091"/>
    </source>
</evidence>
<feature type="region of interest" description="Disordered" evidence="8">
    <location>
        <begin position="547"/>
        <end position="572"/>
    </location>
</feature>
<dbReference type="Proteomes" id="UP000694402">
    <property type="component" value="Unassembled WGS sequence"/>
</dbReference>
<organism evidence="10 11">
    <name type="scientific">Oncorhynchus tshawytscha</name>
    <name type="common">Chinook salmon</name>
    <name type="synonym">Salmo tshawytscha</name>
    <dbReference type="NCBI Taxonomy" id="74940"/>
    <lineage>
        <taxon>Eukaryota</taxon>
        <taxon>Metazoa</taxon>
        <taxon>Chordata</taxon>
        <taxon>Craniata</taxon>
        <taxon>Vertebrata</taxon>
        <taxon>Euteleostomi</taxon>
        <taxon>Actinopterygii</taxon>
        <taxon>Neopterygii</taxon>
        <taxon>Teleostei</taxon>
        <taxon>Protacanthopterygii</taxon>
        <taxon>Salmoniformes</taxon>
        <taxon>Salmonidae</taxon>
        <taxon>Salmoninae</taxon>
        <taxon>Oncorhynchus</taxon>
    </lineage>
</organism>
<dbReference type="GO" id="GO:0046695">
    <property type="term" value="C:SLIK (SAGA-like) complex"/>
    <property type="evidence" value="ECO:0007669"/>
    <property type="project" value="InterPro"/>
</dbReference>
<evidence type="ECO:0000256" key="7">
    <source>
        <dbReference type="ARBA" id="ARBA00080723"/>
    </source>
</evidence>
<gene>
    <name evidence="10" type="primary">TAF6</name>
</gene>
<dbReference type="InterPro" id="IPR004823">
    <property type="entry name" value="TAF_TATA-bd_Histone-like_dom"/>
</dbReference>
<dbReference type="GO" id="GO:0000124">
    <property type="term" value="C:SAGA complex"/>
    <property type="evidence" value="ECO:0007669"/>
    <property type="project" value="InterPro"/>
</dbReference>
<dbReference type="AlphaFoldDB" id="A0A8C8CLU6"/>
<proteinExistence type="inferred from homology"/>
<evidence type="ECO:0000256" key="3">
    <source>
        <dbReference type="ARBA" id="ARBA00023015"/>
    </source>
</evidence>
<evidence type="ECO:0000313" key="10">
    <source>
        <dbReference type="Ensembl" id="ENSOTSP00005012566.2"/>
    </source>
</evidence>
<feature type="compositionally biased region" description="Basic and acidic residues" evidence="8">
    <location>
        <begin position="189"/>
        <end position="203"/>
    </location>
</feature>
<dbReference type="GO" id="GO:0051123">
    <property type="term" value="P:RNA polymerase II preinitiation complex assembly"/>
    <property type="evidence" value="ECO:0007669"/>
    <property type="project" value="TreeGrafter"/>
</dbReference>
<feature type="compositionally biased region" description="Low complexity" evidence="8">
    <location>
        <begin position="547"/>
        <end position="556"/>
    </location>
</feature>
<dbReference type="InterPro" id="IPR011442">
    <property type="entry name" value="TAF6_C"/>
</dbReference>
<evidence type="ECO:0000256" key="2">
    <source>
        <dbReference type="ARBA" id="ARBA00007688"/>
    </source>
</evidence>
<keyword evidence="3" id="KW-0805">Transcription regulation</keyword>
<dbReference type="SMART" id="SM00803">
    <property type="entry name" value="TAF"/>
    <property type="match status" value="1"/>
</dbReference>
<evidence type="ECO:0000256" key="4">
    <source>
        <dbReference type="ARBA" id="ARBA00023163"/>
    </source>
</evidence>
<dbReference type="GO" id="GO:0005669">
    <property type="term" value="C:transcription factor TFIID complex"/>
    <property type="evidence" value="ECO:0007669"/>
    <property type="project" value="InterPro"/>
</dbReference>
<dbReference type="FunFam" id="1.10.20.10:FF:000030">
    <property type="entry name" value="Transcription initiation factor TFIID subunit 6"/>
    <property type="match status" value="1"/>
</dbReference>
<dbReference type="GeneTree" id="ENSGT00640000091486"/>
<dbReference type="FunFam" id="1.25.40.770:FF:000001">
    <property type="entry name" value="Transcription initiation factor TFIID subunit 6"/>
    <property type="match status" value="1"/>
</dbReference>
<dbReference type="PANTHER" id="PTHR10221">
    <property type="entry name" value="TRANSCRIPTION INITIATION FACTOR TFIID SUBUNIT 6"/>
    <property type="match status" value="1"/>
</dbReference>
<name>A0A8C8CLU6_ONCTS</name>
<dbReference type="GO" id="GO:0003713">
    <property type="term" value="F:transcription coactivator activity"/>
    <property type="evidence" value="ECO:0007669"/>
    <property type="project" value="TreeGrafter"/>
</dbReference>
<sequence>MAEERRPKQCTVVLPTESMKAMAESIGVGQLQEESCAALSEEVSYRIKEIAQDALKFMHHGKRCKLTTSDIDHALKLKNVEPLYGFQSQEFIPFRFASGGGRELHFYEEKEVDLSDIINTPLPRVPLDVSLKAHWLSIEGVQPAIPENPPPAPKEQQKTESTEPLKAVKPGQEEEGSIQKGQGATSAEAKGKKDGLMRMKPRSTHELSVEQQLYYKEITEACVGSCEAKRAEALQSIATDPGLYQMLPRFSTFISEGVRVNVVQNNLALLIYLMRMVKALMDNPTLYLEKYLHELIPAVVTCIVSKQLCLRPDVDNHWALRDFAARLMAQSCKTFSTTTNNIQSRITKTFTKSWLDDKTQWTTRYGCIAGLSELGPDVIKTLILPRLTVEGARIKAVSDGPVVSNIDKIGADHVQSLLLKHCASVIAKARPLPDNVEQYRADYGYLGPMLCSHVVKARAQAALQAQQVNRTTLTITQPRPTLTVSQSGIGGSGGSRTASIIKVPSSLTLMSTRPGTPTQLSPPATKYIVMATSSGSSSTQQVITRTSSSLTSATSTPQPLVKLESGGSGGLGGSRPLQKYIVVSLPSSSSLESKSGVLPPSSSASPILLEARIKVDCSDSPSASTQSPH</sequence>
<dbReference type="CDD" id="cd08050">
    <property type="entry name" value="TAF6C"/>
    <property type="match status" value="1"/>
</dbReference>
<evidence type="ECO:0000313" key="11">
    <source>
        <dbReference type="Proteomes" id="UP000694402"/>
    </source>
</evidence>
<accession>A0A8C8CLU6</accession>
<reference evidence="10" key="2">
    <citation type="submission" date="2025-09" db="UniProtKB">
        <authorList>
            <consortium name="Ensembl"/>
        </authorList>
    </citation>
    <scope>IDENTIFICATION</scope>
</reference>